<protein>
    <recommendedName>
        <fullName evidence="3">DUF1985 domain-containing protein</fullName>
    </recommendedName>
</protein>
<dbReference type="AlphaFoldDB" id="A0A9R1WSZ1"/>
<dbReference type="PANTHER" id="PTHR48449">
    <property type="entry name" value="DUF1985 DOMAIN-CONTAINING PROTEIN"/>
    <property type="match status" value="1"/>
</dbReference>
<reference evidence="1 2" key="1">
    <citation type="journal article" date="2017" name="Nat. Commun.">
        <title>Genome assembly with in vitro proximity ligation data and whole-genome triplication in lettuce.</title>
        <authorList>
            <person name="Reyes-Chin-Wo S."/>
            <person name="Wang Z."/>
            <person name="Yang X."/>
            <person name="Kozik A."/>
            <person name="Arikit S."/>
            <person name="Song C."/>
            <person name="Xia L."/>
            <person name="Froenicke L."/>
            <person name="Lavelle D.O."/>
            <person name="Truco M.J."/>
            <person name="Xia R."/>
            <person name="Zhu S."/>
            <person name="Xu C."/>
            <person name="Xu H."/>
            <person name="Xu X."/>
            <person name="Cox K."/>
            <person name="Korf I."/>
            <person name="Meyers B.C."/>
            <person name="Michelmore R.W."/>
        </authorList>
    </citation>
    <scope>NUCLEOTIDE SEQUENCE [LARGE SCALE GENOMIC DNA]</scope>
    <source>
        <strain evidence="2">cv. Salinas</strain>
        <tissue evidence="1">Seedlings</tissue>
    </source>
</reference>
<dbReference type="Proteomes" id="UP000235145">
    <property type="component" value="Unassembled WGS sequence"/>
</dbReference>
<dbReference type="EMBL" id="NBSK02000001">
    <property type="protein sequence ID" value="KAJ0228345.1"/>
    <property type="molecule type" value="Genomic_DNA"/>
</dbReference>
<dbReference type="PANTHER" id="PTHR48449:SF1">
    <property type="entry name" value="DUF1985 DOMAIN-CONTAINING PROTEIN"/>
    <property type="match status" value="1"/>
</dbReference>
<evidence type="ECO:0000313" key="2">
    <source>
        <dbReference type="Proteomes" id="UP000235145"/>
    </source>
</evidence>
<proteinExistence type="predicted"/>
<organism evidence="1 2">
    <name type="scientific">Lactuca sativa</name>
    <name type="common">Garden lettuce</name>
    <dbReference type="NCBI Taxonomy" id="4236"/>
    <lineage>
        <taxon>Eukaryota</taxon>
        <taxon>Viridiplantae</taxon>
        <taxon>Streptophyta</taxon>
        <taxon>Embryophyta</taxon>
        <taxon>Tracheophyta</taxon>
        <taxon>Spermatophyta</taxon>
        <taxon>Magnoliopsida</taxon>
        <taxon>eudicotyledons</taxon>
        <taxon>Gunneridae</taxon>
        <taxon>Pentapetalae</taxon>
        <taxon>asterids</taxon>
        <taxon>campanulids</taxon>
        <taxon>Asterales</taxon>
        <taxon>Asteraceae</taxon>
        <taxon>Cichorioideae</taxon>
        <taxon>Cichorieae</taxon>
        <taxon>Lactucinae</taxon>
        <taxon>Lactuca</taxon>
    </lineage>
</organism>
<gene>
    <name evidence="1" type="ORF">LSAT_V11C100048730</name>
</gene>
<accession>A0A9R1WSZ1</accession>
<evidence type="ECO:0000313" key="1">
    <source>
        <dbReference type="EMBL" id="KAJ0228345.1"/>
    </source>
</evidence>
<name>A0A9R1WSZ1_LACSA</name>
<evidence type="ECO:0008006" key="3">
    <source>
        <dbReference type="Google" id="ProtNLM"/>
    </source>
</evidence>
<keyword evidence="2" id="KW-1185">Reference proteome</keyword>
<comment type="caution">
    <text evidence="1">The sequence shown here is derived from an EMBL/GenBank/DDBJ whole genome shotgun (WGS) entry which is preliminary data.</text>
</comment>
<sequence>MLHEIRSQEVFEIGRFLFEIQGMQLDFSETEYILICGLKVGPYMDLLHDKRDQSNSNLRAWLFPDITDARLRLKNLEDYIMSLNYLSLQDQDDVMFIQLVFMLKGLHGRDVKTGIPAAVYKFADNIDDWNRFAWGTYFLTYTLGLMRGMFEKIKNFRIFKHTNPESKKVHKFIVAGFMLPFKLKNHPIVVMENATELMFLFYIRYINWTLNHEESPLAT</sequence>